<reference evidence="1 3" key="1">
    <citation type="journal article" date="2016" name="Int. J. Syst. Evol. Microbiol.">
        <title>Methanosarcina flavescens sp. nov., a methanogenic archaeon isolated from a full-scale anaerobic digester.</title>
        <authorList>
            <person name="Kern T."/>
            <person name="Fischer M.A."/>
            <person name="Deppenmeier U."/>
            <person name="Schmitz R.A."/>
            <person name="Rother M."/>
        </authorList>
    </citation>
    <scope>NUCLEOTIDE SEQUENCE [LARGE SCALE GENOMIC DNA]</scope>
    <source>
        <strain evidence="1 3">E03.2</strain>
    </source>
</reference>
<keyword evidence="3" id="KW-1185">Reference proteome</keyword>
<dbReference type="OrthoDB" id="202624at2157"/>
<organism evidence="1 3">
    <name type="scientific">Methanosarcina flavescens</name>
    <dbReference type="NCBI Taxonomy" id="1715806"/>
    <lineage>
        <taxon>Archaea</taxon>
        <taxon>Methanobacteriati</taxon>
        <taxon>Methanobacteriota</taxon>
        <taxon>Stenosarchaea group</taxon>
        <taxon>Methanomicrobia</taxon>
        <taxon>Methanosarcinales</taxon>
        <taxon>Methanosarcinaceae</taxon>
        <taxon>Methanosarcina</taxon>
    </lineage>
</organism>
<dbReference type="EMBL" id="JAAYQL010000021">
    <property type="protein sequence ID" value="NLK31943.1"/>
    <property type="molecule type" value="Genomic_DNA"/>
</dbReference>
<proteinExistence type="predicted"/>
<sequence>MSKSNGQQPISHHYVPKFYLKQFSTIKKKEYHIYTLDKYTMRHFKTNINNVACEDYFYDIIKGKPDYFYKEFLNILKVDESKLNKVYKEIKNLKDLAQLNAGEEPLFVISPEQFFSVLETEFSKVHKKVINSEDLAQLSEYEKLLFALSVFFQYRRTKAQRDNIKNTARRFIIERIGKAKSANEIETLVRLLYMEELPPYLHITAMISTMEMNINVFLSMGWTLHINKTGLPYWTSDNPIAVDNITDFDPYKECQIRKGCKIYFPLSPKVCLLIYDLSSYEYPSKILDDNLQSVIDKNKFQVNNSLRHIFSRDDISLTEEQIQILTTKCL</sequence>
<dbReference type="Proteomes" id="UP000053087">
    <property type="component" value="Chromosome"/>
</dbReference>
<reference evidence="2 4" key="3">
    <citation type="journal article" date="2020" name="Biotechnol. Biofuels">
        <title>New insights from the biogas microbiome by comprehensive genome-resolved metagenomics of nearly 1600 species originating from multiple anaerobic digesters.</title>
        <authorList>
            <person name="Campanaro S."/>
            <person name="Treu L."/>
            <person name="Rodriguez-R L.M."/>
            <person name="Kovalovszki A."/>
            <person name="Ziels R.M."/>
            <person name="Maus I."/>
            <person name="Zhu X."/>
            <person name="Kougias P.G."/>
            <person name="Basile A."/>
            <person name="Luo G."/>
            <person name="Schluter A."/>
            <person name="Konstantinidis K.T."/>
            <person name="Angelidaki I."/>
        </authorList>
    </citation>
    <scope>NUCLEOTIDE SEQUENCE [LARGE SCALE GENOMIC DNA]</scope>
    <source>
        <strain evidence="2">AS22ysBPME_46</strain>
    </source>
</reference>
<evidence type="ECO:0000313" key="2">
    <source>
        <dbReference type="EMBL" id="NLK31943.1"/>
    </source>
</evidence>
<protein>
    <submittedName>
        <fullName evidence="1">DUF4238 domain-containing protein</fullName>
    </submittedName>
</protein>
<dbReference type="EMBL" id="CP032683">
    <property type="protein sequence ID" value="AYK13852.1"/>
    <property type="molecule type" value="Genomic_DNA"/>
</dbReference>
<gene>
    <name evidence="1" type="ORF">AOB57_000270</name>
    <name evidence="2" type="ORF">GX302_03625</name>
</gene>
<accession>A0A660HNQ8</accession>
<dbReference type="Pfam" id="PF14022">
    <property type="entry name" value="DUF4238"/>
    <property type="match status" value="1"/>
</dbReference>
<reference evidence="1" key="2">
    <citation type="submission" date="2018-10" db="EMBL/GenBank/DDBJ databases">
        <authorList>
            <person name="Fischer M.A."/>
            <person name="Kern T."/>
            <person name="Deppenmeier U."/>
            <person name="Schmitz R.A."/>
            <person name="Rother M."/>
        </authorList>
    </citation>
    <scope>NUCLEOTIDE SEQUENCE</scope>
    <source>
        <strain evidence="1">E03.2</strain>
    </source>
</reference>
<dbReference type="AlphaFoldDB" id="A0A660HNQ8"/>
<evidence type="ECO:0000313" key="1">
    <source>
        <dbReference type="EMBL" id="AYK13852.1"/>
    </source>
</evidence>
<name>A0A660HNQ8_9EURY</name>
<dbReference type="GeneID" id="53686515"/>
<evidence type="ECO:0000313" key="4">
    <source>
        <dbReference type="Proteomes" id="UP000585579"/>
    </source>
</evidence>
<dbReference type="RefSeq" id="WP_054298729.1">
    <property type="nucleotide sequence ID" value="NZ_CP032683.1"/>
</dbReference>
<evidence type="ECO:0000313" key="3">
    <source>
        <dbReference type="Proteomes" id="UP000053087"/>
    </source>
</evidence>
<dbReference type="Proteomes" id="UP000585579">
    <property type="component" value="Unassembled WGS sequence"/>
</dbReference>
<dbReference type="KEGG" id="mfz:AOB57_000270"/>
<dbReference type="InterPro" id="IPR025332">
    <property type="entry name" value="DUF4238"/>
</dbReference>